<dbReference type="AlphaFoldDB" id="A0A8S9YZ84"/>
<comment type="caution">
    <text evidence="3">The sequence shown here is derived from an EMBL/GenBank/DDBJ whole genome shotgun (WGS) entry which is preliminary data.</text>
</comment>
<dbReference type="Proteomes" id="UP000822476">
    <property type="component" value="Unassembled WGS sequence"/>
</dbReference>
<organism evidence="3 4">
    <name type="scientific">Paragonimus skrjabini miyazakii</name>
    <dbReference type="NCBI Taxonomy" id="59628"/>
    <lineage>
        <taxon>Eukaryota</taxon>
        <taxon>Metazoa</taxon>
        <taxon>Spiralia</taxon>
        <taxon>Lophotrochozoa</taxon>
        <taxon>Platyhelminthes</taxon>
        <taxon>Trematoda</taxon>
        <taxon>Digenea</taxon>
        <taxon>Plagiorchiida</taxon>
        <taxon>Troglotremata</taxon>
        <taxon>Troglotrematidae</taxon>
        <taxon>Paragonimus</taxon>
    </lineage>
</organism>
<dbReference type="EMBL" id="JTDE01000740">
    <property type="protein sequence ID" value="KAF7260455.1"/>
    <property type="molecule type" value="Genomic_DNA"/>
</dbReference>
<evidence type="ECO:0000256" key="1">
    <source>
        <dbReference type="SAM" id="MobiDB-lite"/>
    </source>
</evidence>
<evidence type="ECO:0000313" key="3">
    <source>
        <dbReference type="EMBL" id="KAF7260455.1"/>
    </source>
</evidence>
<name>A0A8S9YZ84_9TREM</name>
<evidence type="ECO:0000256" key="2">
    <source>
        <dbReference type="SAM" id="SignalP"/>
    </source>
</evidence>
<sequence length="81" mass="8185">MASTTLIAQCAAVLIVAFSGQFSGTVELTLADADEDVYDNLNRGGSSRPAPAAAPRSPPSLGVPSSPPSLGVPSIKFPSEQ</sequence>
<keyword evidence="2" id="KW-0732">Signal</keyword>
<reference evidence="3" key="1">
    <citation type="submission" date="2019-07" db="EMBL/GenBank/DDBJ databases">
        <title>Annotation for the trematode Paragonimus miyazaki's.</title>
        <authorList>
            <person name="Choi Y.-J."/>
        </authorList>
    </citation>
    <scope>NUCLEOTIDE SEQUENCE</scope>
    <source>
        <strain evidence="3">Japan</strain>
    </source>
</reference>
<evidence type="ECO:0008006" key="5">
    <source>
        <dbReference type="Google" id="ProtNLM"/>
    </source>
</evidence>
<keyword evidence="4" id="KW-1185">Reference proteome</keyword>
<feature type="chain" id="PRO_5035857419" description="Secreted protein" evidence="2">
    <location>
        <begin position="25"/>
        <end position="81"/>
    </location>
</feature>
<feature type="signal peptide" evidence="2">
    <location>
        <begin position="1"/>
        <end position="24"/>
    </location>
</feature>
<evidence type="ECO:0000313" key="4">
    <source>
        <dbReference type="Proteomes" id="UP000822476"/>
    </source>
</evidence>
<feature type="region of interest" description="Disordered" evidence="1">
    <location>
        <begin position="41"/>
        <end position="81"/>
    </location>
</feature>
<gene>
    <name evidence="3" type="ORF">EG68_02857</name>
</gene>
<protein>
    <recommendedName>
        <fullName evidence="5">Secreted protein</fullName>
    </recommendedName>
</protein>
<feature type="compositionally biased region" description="Low complexity" evidence="1">
    <location>
        <begin position="46"/>
        <end position="74"/>
    </location>
</feature>
<proteinExistence type="predicted"/>
<accession>A0A8S9YZ84</accession>